<evidence type="ECO:0000259" key="2">
    <source>
        <dbReference type="Pfam" id="PF00561"/>
    </source>
</evidence>
<protein>
    <submittedName>
        <fullName evidence="3">Alpha/beta hydrolase fold domain containing protein, putative</fullName>
    </submittedName>
</protein>
<evidence type="ECO:0000313" key="4">
    <source>
        <dbReference type="Proteomes" id="UP000078597"/>
    </source>
</evidence>
<dbReference type="InterPro" id="IPR029058">
    <property type="entry name" value="AB_hydrolase_fold"/>
</dbReference>
<dbReference type="Proteomes" id="UP000078597">
    <property type="component" value="Unassembled WGS sequence"/>
</dbReference>
<keyword evidence="1" id="KW-1133">Transmembrane helix</keyword>
<dbReference type="VEuPathDB" id="PlasmoDB:PmUG01_09029600"/>
<evidence type="ECO:0000313" key="3">
    <source>
        <dbReference type="EMBL" id="SBS99430.1"/>
    </source>
</evidence>
<evidence type="ECO:0000256" key="1">
    <source>
        <dbReference type="SAM" id="Phobius"/>
    </source>
</evidence>
<keyword evidence="1" id="KW-0472">Membrane</keyword>
<accession>A0A1A8X6M6</accession>
<organism evidence="3 4">
    <name type="scientific">Plasmodium malariae</name>
    <dbReference type="NCBI Taxonomy" id="5858"/>
    <lineage>
        <taxon>Eukaryota</taxon>
        <taxon>Sar</taxon>
        <taxon>Alveolata</taxon>
        <taxon>Apicomplexa</taxon>
        <taxon>Aconoidasida</taxon>
        <taxon>Haemosporida</taxon>
        <taxon>Plasmodiidae</taxon>
        <taxon>Plasmodium</taxon>
        <taxon>Plasmodium (Plasmodium)</taxon>
    </lineage>
</organism>
<dbReference type="Gene3D" id="3.40.50.1820">
    <property type="entry name" value="alpha/beta hydrolase"/>
    <property type="match status" value="1"/>
</dbReference>
<feature type="transmembrane region" description="Helical" evidence="1">
    <location>
        <begin position="51"/>
        <end position="68"/>
    </location>
</feature>
<dbReference type="Pfam" id="PF00561">
    <property type="entry name" value="Abhydrolase_1"/>
    <property type="match status" value="1"/>
</dbReference>
<dbReference type="EMBL" id="FLQW01005770">
    <property type="protein sequence ID" value="SBS99430.1"/>
    <property type="molecule type" value="Genomic_DNA"/>
</dbReference>
<dbReference type="SUPFAM" id="SSF53474">
    <property type="entry name" value="alpha/beta-Hydrolases"/>
    <property type="match status" value="1"/>
</dbReference>
<keyword evidence="1" id="KW-0812">Transmembrane</keyword>
<gene>
    <name evidence="3" type="ORF">PMALA_069900</name>
</gene>
<dbReference type="GO" id="GO:0016787">
    <property type="term" value="F:hydrolase activity"/>
    <property type="evidence" value="ECO:0007669"/>
    <property type="project" value="UniProtKB-KW"/>
</dbReference>
<dbReference type="AlphaFoldDB" id="A0A1A8X6M6"/>
<sequence length="374" mass="43122">MFNVSNSNMQDKLRTALSTRDCSSEFGECAIVADTEKEFVKQYKTTRERKLAFFILGLLSICGLRSFLVGKMAFCPPKLIGYEVQDNKFIYVNPFSDFDMNALLEQNNIGVDYKTITDGSNEVASLMIYKKPLDLNKQTILFSHGNNTDMGYMFPSYLNIVFQSDVNVVAYDYSGYGHSNKTPSETNIYKNIKMVYDYITKEKKINPLNIILYGYSIGTCSSSYLMSLKNIKVGGCILHSPLASGIKLLFPFQKKNLPWLDVFKNSERLKKVSLLPVYIMHGKRDKDIPYYHSVILLDTLKKNFLKQKKRKKTSSNCRADDIDELSLIKFWGVENSDHHDIEIRNATDFYRNLRDFLMLCKRYNQTRSLTQQAI</sequence>
<reference evidence="4" key="1">
    <citation type="submission" date="2016-05" db="EMBL/GenBank/DDBJ databases">
        <authorList>
            <person name="Naeem Raeece"/>
        </authorList>
    </citation>
    <scope>NUCLEOTIDE SEQUENCE [LARGE SCALE GENOMIC DNA]</scope>
</reference>
<proteinExistence type="predicted"/>
<dbReference type="InterPro" id="IPR000073">
    <property type="entry name" value="AB_hydrolase_1"/>
</dbReference>
<dbReference type="PANTHER" id="PTHR12277">
    <property type="entry name" value="ALPHA/BETA HYDROLASE DOMAIN-CONTAINING PROTEIN"/>
    <property type="match status" value="1"/>
</dbReference>
<keyword evidence="3" id="KW-0378">Hydrolase</keyword>
<dbReference type="PANTHER" id="PTHR12277:SF81">
    <property type="entry name" value="PROTEIN ABHD13"/>
    <property type="match status" value="1"/>
</dbReference>
<feature type="domain" description="AB hydrolase-1" evidence="2">
    <location>
        <begin position="139"/>
        <end position="259"/>
    </location>
</feature>
<name>A0A1A8X6M6_PLAMA</name>